<evidence type="ECO:0008006" key="5">
    <source>
        <dbReference type="Google" id="ProtNLM"/>
    </source>
</evidence>
<protein>
    <recommendedName>
        <fullName evidence="5">Ankyrin repeat protein</fullName>
    </recommendedName>
</protein>
<dbReference type="PROSITE" id="PS50297">
    <property type="entry name" value="ANK_REP_REGION"/>
    <property type="match status" value="3"/>
</dbReference>
<dbReference type="EMBL" id="CAOQHR010000010">
    <property type="protein sequence ID" value="CAI6340473.1"/>
    <property type="molecule type" value="Genomic_DNA"/>
</dbReference>
<gene>
    <name evidence="3" type="ORF">PDIGIT_LOCUS13649</name>
</gene>
<keyword evidence="1" id="KW-0040">ANK repeat</keyword>
<keyword evidence="4" id="KW-1185">Reference proteome</keyword>
<feature type="repeat" description="ANK" evidence="1">
    <location>
        <begin position="363"/>
        <end position="395"/>
    </location>
</feature>
<accession>A0A9W4XR13</accession>
<evidence type="ECO:0000256" key="1">
    <source>
        <dbReference type="PROSITE-ProRule" id="PRU00023"/>
    </source>
</evidence>
<feature type="repeat" description="ANK" evidence="1">
    <location>
        <begin position="468"/>
        <end position="500"/>
    </location>
</feature>
<evidence type="ECO:0000313" key="4">
    <source>
        <dbReference type="Proteomes" id="UP001152607"/>
    </source>
</evidence>
<dbReference type="SUPFAM" id="SSF48403">
    <property type="entry name" value="Ankyrin repeat"/>
    <property type="match status" value="2"/>
</dbReference>
<dbReference type="Gene3D" id="1.25.40.20">
    <property type="entry name" value="Ankyrin repeat-containing domain"/>
    <property type="match status" value="3"/>
</dbReference>
<dbReference type="Pfam" id="PF12796">
    <property type="entry name" value="Ank_2"/>
    <property type="match status" value="2"/>
</dbReference>
<name>A0A9W4XR13_9PLEO</name>
<dbReference type="AlphaFoldDB" id="A0A9W4XR13"/>
<sequence length="714" mass="79088">MYAYRHTLRASYMDPLSITSGVIAVLTASGNAIQGLQKISELRHREKEFSRLRQSVNGIRALIFSIEISLKDIQKNEIETERFQDCIGMVSISCGHAIDIFAEFNDLLREVQSSKKKLQPSKVKWLLRKSRLMDLLDQITGAVDSVATALITLQGLQIAAMTRSTSNGVNTLLSKLDPVGVSSSLVSQNHPYLITDAESVTSSQDSFQSAVSTSHESTASPSDNPHTSLQHSSQCENSCQCQCHTISRFRSPLWTRHILGSLSLYGNSSIWLKRKVCDKRCNQSGSTRLQILYQGPSWALLKGLVVYANAQLTGGGIPTFHLVLPRIIPSDAIVWSVIELGNKAELQRLLSHGKASPYDINSDGTSLLKYALKKGQSEIGILLLQANADPFMRDKDGIMTVQPEIDHALTEHHNLERYYACATRLLLTEEAFEQQCFSLIHRIVLRLSHLDFSDVLMFLPDVNSIDANGRTALHWAAWRGDTYIVRVLVDHHAKVDKTDHENYTPLSRAAQAGHIDSVKVLLQAGASLEIPTTWGHQAIHLASRNRLNGHRIVRELLTAGADPNAYSHGSGTPLHNAAICGSIDTVDLLLDSGADINAIDKDGDSPAMVALYCWSEDIFLRLVKFGAQLDITNGRGHNIMQLAVWTASTTTWDLLAELAQGDDLGFIDTSVLHGDHGIWYCFDRCRSLWFVGEREAESEKTSLTRLVEKLSIRH</sequence>
<feature type="compositionally biased region" description="Polar residues" evidence="2">
    <location>
        <begin position="205"/>
        <end position="229"/>
    </location>
</feature>
<feature type="repeat" description="ANK" evidence="1">
    <location>
        <begin position="501"/>
        <end position="533"/>
    </location>
</feature>
<reference evidence="3" key="1">
    <citation type="submission" date="2023-01" db="EMBL/GenBank/DDBJ databases">
        <authorList>
            <person name="Van Ghelder C."/>
            <person name="Rancurel C."/>
        </authorList>
    </citation>
    <scope>NUCLEOTIDE SEQUENCE</scope>
    <source>
        <strain evidence="3">CNCM I-4278</strain>
    </source>
</reference>
<feature type="repeat" description="ANK" evidence="1">
    <location>
        <begin position="569"/>
        <end position="601"/>
    </location>
</feature>
<dbReference type="SMART" id="SM00248">
    <property type="entry name" value="ANK"/>
    <property type="match status" value="6"/>
</dbReference>
<dbReference type="PROSITE" id="PS50088">
    <property type="entry name" value="ANK_REPEAT"/>
    <property type="match status" value="5"/>
</dbReference>
<dbReference type="Proteomes" id="UP001152607">
    <property type="component" value="Unassembled WGS sequence"/>
</dbReference>
<feature type="repeat" description="ANK" evidence="1">
    <location>
        <begin position="534"/>
        <end position="568"/>
    </location>
</feature>
<dbReference type="InterPro" id="IPR002110">
    <property type="entry name" value="Ankyrin_rpt"/>
</dbReference>
<evidence type="ECO:0000256" key="2">
    <source>
        <dbReference type="SAM" id="MobiDB-lite"/>
    </source>
</evidence>
<dbReference type="InterPro" id="IPR051616">
    <property type="entry name" value="Cul2-RING_E3_ligase_SR"/>
</dbReference>
<proteinExistence type="predicted"/>
<dbReference type="PANTHER" id="PTHR46224">
    <property type="entry name" value="ANKYRIN REPEAT FAMILY PROTEIN"/>
    <property type="match status" value="1"/>
</dbReference>
<organism evidence="3 4">
    <name type="scientific">Periconia digitata</name>
    <dbReference type="NCBI Taxonomy" id="1303443"/>
    <lineage>
        <taxon>Eukaryota</taxon>
        <taxon>Fungi</taxon>
        <taxon>Dikarya</taxon>
        <taxon>Ascomycota</taxon>
        <taxon>Pezizomycotina</taxon>
        <taxon>Dothideomycetes</taxon>
        <taxon>Pleosporomycetidae</taxon>
        <taxon>Pleosporales</taxon>
        <taxon>Massarineae</taxon>
        <taxon>Periconiaceae</taxon>
        <taxon>Periconia</taxon>
    </lineage>
</organism>
<evidence type="ECO:0000313" key="3">
    <source>
        <dbReference type="EMBL" id="CAI6340473.1"/>
    </source>
</evidence>
<dbReference type="InterPro" id="IPR036770">
    <property type="entry name" value="Ankyrin_rpt-contain_sf"/>
</dbReference>
<feature type="region of interest" description="Disordered" evidence="2">
    <location>
        <begin position="205"/>
        <end position="231"/>
    </location>
</feature>
<dbReference type="PRINTS" id="PR01415">
    <property type="entry name" value="ANKYRIN"/>
</dbReference>
<dbReference type="OrthoDB" id="5431422at2759"/>
<dbReference type="PANTHER" id="PTHR46224:SF64">
    <property type="entry name" value="IQ MOTIF AND ANKYRIN REPEAT DOMAIN-CONTAINING PROTEIN 1"/>
    <property type="match status" value="1"/>
</dbReference>
<comment type="caution">
    <text evidence="3">The sequence shown here is derived from an EMBL/GenBank/DDBJ whole genome shotgun (WGS) entry which is preliminary data.</text>
</comment>